<dbReference type="RefSeq" id="WP_349085896.1">
    <property type="nucleotide sequence ID" value="NZ_JBBMEK010000237.1"/>
</dbReference>
<organism evidence="1 2">
    <name type="scientific">Coprococcus intestinihominis</name>
    <dbReference type="NCBI Taxonomy" id="3133154"/>
    <lineage>
        <taxon>Bacteria</taxon>
        <taxon>Bacillati</taxon>
        <taxon>Bacillota</taxon>
        <taxon>Clostridia</taxon>
        <taxon>Lachnospirales</taxon>
        <taxon>Lachnospiraceae</taxon>
        <taxon>Coprococcus</taxon>
    </lineage>
</organism>
<accession>A0ABV1B8H9</accession>
<reference evidence="1 2" key="1">
    <citation type="submission" date="2024-03" db="EMBL/GenBank/DDBJ databases">
        <title>Human intestinal bacterial collection.</title>
        <authorList>
            <person name="Pauvert C."/>
            <person name="Hitch T.C.A."/>
            <person name="Clavel T."/>
        </authorList>
    </citation>
    <scope>NUCLEOTIDE SEQUENCE [LARGE SCALE GENOMIC DNA]</scope>
    <source>
        <strain evidence="1 2">CLA-AA-H190</strain>
    </source>
</reference>
<dbReference type="Proteomes" id="UP001469749">
    <property type="component" value="Unassembled WGS sequence"/>
</dbReference>
<sequence length="49" mass="5578">MEKQIINLRLKGLGYKAIAVVIGSSKENVRYFCKTHGNPDKDKEAIPFR</sequence>
<comment type="caution">
    <text evidence="1">The sequence shown here is derived from an EMBL/GenBank/DDBJ whole genome shotgun (WGS) entry which is preliminary data.</text>
</comment>
<proteinExistence type="predicted"/>
<evidence type="ECO:0000313" key="1">
    <source>
        <dbReference type="EMBL" id="MEQ2366283.1"/>
    </source>
</evidence>
<evidence type="ECO:0000313" key="2">
    <source>
        <dbReference type="Proteomes" id="UP001469749"/>
    </source>
</evidence>
<keyword evidence="2" id="KW-1185">Reference proteome</keyword>
<evidence type="ECO:0008006" key="3">
    <source>
        <dbReference type="Google" id="ProtNLM"/>
    </source>
</evidence>
<protein>
    <recommendedName>
        <fullName evidence="3">Transposase</fullName>
    </recommendedName>
</protein>
<dbReference type="EMBL" id="JBBMEK010000237">
    <property type="protein sequence ID" value="MEQ2366283.1"/>
    <property type="molecule type" value="Genomic_DNA"/>
</dbReference>
<name>A0ABV1B8H9_9FIRM</name>
<gene>
    <name evidence="1" type="ORF">WMO25_14530</name>
</gene>